<dbReference type="Proteomes" id="UP000004995">
    <property type="component" value="Unassembled WGS sequence"/>
</dbReference>
<dbReference type="EnsemblPlants" id="KQL06514">
    <property type="protein sequence ID" value="KQL06514"/>
    <property type="gene ID" value="SETIT_005576mg"/>
</dbReference>
<dbReference type="AlphaFoldDB" id="K3XUG9"/>
<dbReference type="HOGENOM" id="CLU_2744846_0_0_1"/>
<dbReference type="InParanoid" id="K3XUG9"/>
<evidence type="ECO:0000313" key="1">
    <source>
        <dbReference type="EnsemblPlants" id="KQL06514"/>
    </source>
</evidence>
<proteinExistence type="predicted"/>
<reference evidence="2" key="1">
    <citation type="journal article" date="2012" name="Nat. Biotechnol.">
        <title>Reference genome sequence of the model plant Setaria.</title>
        <authorList>
            <person name="Bennetzen J.L."/>
            <person name="Schmutz J."/>
            <person name="Wang H."/>
            <person name="Percifield R."/>
            <person name="Hawkins J."/>
            <person name="Pontaroli A.C."/>
            <person name="Estep M."/>
            <person name="Feng L."/>
            <person name="Vaughn J.N."/>
            <person name="Grimwood J."/>
            <person name="Jenkins J."/>
            <person name="Barry K."/>
            <person name="Lindquist E."/>
            <person name="Hellsten U."/>
            <person name="Deshpande S."/>
            <person name="Wang X."/>
            <person name="Wu X."/>
            <person name="Mitros T."/>
            <person name="Triplett J."/>
            <person name="Yang X."/>
            <person name="Ye C.Y."/>
            <person name="Mauro-Herrera M."/>
            <person name="Wang L."/>
            <person name="Li P."/>
            <person name="Sharma M."/>
            <person name="Sharma R."/>
            <person name="Ronald P.C."/>
            <person name="Panaud O."/>
            <person name="Kellogg E.A."/>
            <person name="Brutnell T.P."/>
            <person name="Doust A.N."/>
            <person name="Tuskan G.A."/>
            <person name="Rokhsar D."/>
            <person name="Devos K.M."/>
        </authorList>
    </citation>
    <scope>NUCLEOTIDE SEQUENCE [LARGE SCALE GENOMIC DNA]</scope>
    <source>
        <strain evidence="2">cv. Yugu1</strain>
    </source>
</reference>
<accession>K3XUG9</accession>
<name>K3XUG9_SETIT</name>
<dbReference type="Gramene" id="KQL06514">
    <property type="protein sequence ID" value="KQL06514"/>
    <property type="gene ID" value="SETIT_005576mg"/>
</dbReference>
<sequence length="71" mass="8380">MYQEEFLQILSACNVMKSSGSVCQFVMDGLCYMSEGMFRDDDFWDSWRGSAMKIWLVENCFLCLCVTFEFR</sequence>
<reference evidence="1" key="2">
    <citation type="submission" date="2018-08" db="UniProtKB">
        <authorList>
            <consortium name="EnsemblPlants"/>
        </authorList>
    </citation>
    <scope>IDENTIFICATION</scope>
    <source>
        <strain evidence="1">Yugu1</strain>
    </source>
</reference>
<dbReference type="EMBL" id="AGNK02003256">
    <property type="status" value="NOT_ANNOTATED_CDS"/>
    <property type="molecule type" value="Genomic_DNA"/>
</dbReference>
<evidence type="ECO:0000313" key="2">
    <source>
        <dbReference type="Proteomes" id="UP000004995"/>
    </source>
</evidence>
<organism evidence="1 2">
    <name type="scientific">Setaria italica</name>
    <name type="common">Foxtail millet</name>
    <name type="synonym">Panicum italicum</name>
    <dbReference type="NCBI Taxonomy" id="4555"/>
    <lineage>
        <taxon>Eukaryota</taxon>
        <taxon>Viridiplantae</taxon>
        <taxon>Streptophyta</taxon>
        <taxon>Embryophyta</taxon>
        <taxon>Tracheophyta</taxon>
        <taxon>Spermatophyta</taxon>
        <taxon>Magnoliopsida</taxon>
        <taxon>Liliopsida</taxon>
        <taxon>Poales</taxon>
        <taxon>Poaceae</taxon>
        <taxon>PACMAD clade</taxon>
        <taxon>Panicoideae</taxon>
        <taxon>Panicodae</taxon>
        <taxon>Paniceae</taxon>
        <taxon>Cenchrinae</taxon>
        <taxon>Setaria</taxon>
    </lineage>
</organism>
<protein>
    <submittedName>
        <fullName evidence="1">Uncharacterized protein</fullName>
    </submittedName>
</protein>
<keyword evidence="2" id="KW-1185">Reference proteome</keyword>